<dbReference type="EC" id="2.4.1.-" evidence="12"/>
<keyword evidence="5" id="KW-0808">Transferase</keyword>
<protein>
    <recommendedName>
        <fullName evidence="12">Mannosyltransferase</fullName>
        <ecNumber evidence="12">2.4.1.-</ecNumber>
    </recommendedName>
</protein>
<evidence type="ECO:0000256" key="6">
    <source>
        <dbReference type="ARBA" id="ARBA00022692"/>
    </source>
</evidence>
<name>A0A7J7GJW1_CAMSI</name>
<organism evidence="13 14">
    <name type="scientific">Camellia sinensis</name>
    <name type="common">Tea plant</name>
    <name type="synonym">Thea sinensis</name>
    <dbReference type="NCBI Taxonomy" id="4442"/>
    <lineage>
        <taxon>Eukaryota</taxon>
        <taxon>Viridiplantae</taxon>
        <taxon>Streptophyta</taxon>
        <taxon>Embryophyta</taxon>
        <taxon>Tracheophyta</taxon>
        <taxon>Spermatophyta</taxon>
        <taxon>Magnoliopsida</taxon>
        <taxon>eudicotyledons</taxon>
        <taxon>Gunneridae</taxon>
        <taxon>Pentapetalae</taxon>
        <taxon>asterids</taxon>
        <taxon>Ericales</taxon>
        <taxon>Theaceae</taxon>
        <taxon>Camellia</taxon>
    </lineage>
</organism>
<evidence type="ECO:0000256" key="4">
    <source>
        <dbReference type="ARBA" id="ARBA00022676"/>
    </source>
</evidence>
<dbReference type="GO" id="GO:0052917">
    <property type="term" value="F:dol-P-Man:Man(7)GlcNAc(2)-PP-Dol alpha-1,6-mannosyltransferase activity"/>
    <property type="evidence" value="ECO:0007669"/>
    <property type="project" value="UniProtKB-EC"/>
</dbReference>
<keyword evidence="7 12" id="KW-0256">Endoplasmic reticulum</keyword>
<evidence type="ECO:0000256" key="12">
    <source>
        <dbReference type="RuleBase" id="RU363075"/>
    </source>
</evidence>
<dbReference type="EMBL" id="JACBKZ010000011">
    <property type="protein sequence ID" value="KAF5939716.1"/>
    <property type="molecule type" value="Genomic_DNA"/>
</dbReference>
<evidence type="ECO:0000256" key="5">
    <source>
        <dbReference type="ARBA" id="ARBA00022679"/>
    </source>
</evidence>
<dbReference type="GO" id="GO:0005789">
    <property type="term" value="C:endoplasmic reticulum membrane"/>
    <property type="evidence" value="ECO:0007669"/>
    <property type="project" value="UniProtKB-SubCell"/>
</dbReference>
<evidence type="ECO:0000256" key="11">
    <source>
        <dbReference type="ARBA" id="ARBA00048899"/>
    </source>
</evidence>
<keyword evidence="4 12" id="KW-0328">Glycosyltransferase</keyword>
<feature type="transmembrane region" description="Helical" evidence="12">
    <location>
        <begin position="49"/>
        <end position="71"/>
    </location>
</feature>
<evidence type="ECO:0000313" key="14">
    <source>
        <dbReference type="Proteomes" id="UP000593564"/>
    </source>
</evidence>
<dbReference type="AlphaFoldDB" id="A0A7J7GJW1"/>
<keyword evidence="8 12" id="KW-1133">Transmembrane helix</keyword>
<comment type="function">
    <text evidence="10">Mannosyltransferase that operates in the biosynthetic pathway of dolichol-linked oligosaccharides, the glycan precursors employed in protein asparagine (N)-glycosylation. The assembly of dolichol-linked oligosaccharides begins on the cytosolic side of the endoplasmic reticulum membrane and finishes in its lumen. The sequential addition of sugars to dolichol pyrophosphate produces dolichol-linked oligosaccharides containing fourteen sugars, including two GlcNAcs, nine mannoses and three glucoses. Once assembled, the oligosaccharide is transferred from the lipid to nascent proteins by oligosaccharyltransferases. In the lumen of the endoplasmic reticulum, adds the eighth mannose residue in an alpha-1,6 linkage onto Man(7)GlcNAc(2)-PP-dolichol to produce Man(8)GlcNAc(2)-PP-dolichol.</text>
</comment>
<keyword evidence="6 12" id="KW-0812">Transmembrane</keyword>
<comment type="similarity">
    <text evidence="3 12">Belongs to the glycosyltransferase 22 family.</text>
</comment>
<comment type="pathway">
    <text evidence="2">Protein modification; protein glycosylation.</text>
</comment>
<evidence type="ECO:0000256" key="10">
    <source>
        <dbReference type="ARBA" id="ARBA00044721"/>
    </source>
</evidence>
<dbReference type="InterPro" id="IPR005599">
    <property type="entry name" value="GPI_mannosylTrfase"/>
</dbReference>
<sequence>MQPHTLAYLFLHEFVSRIAVFLDRRVLFYILPVFSFVLLYSKLPHKELRFIISSVPMFNLSAAIAASRMYVSFLYYNNRRKNFWNLLYVVLLGLLMISLGYTIITFMASYENYPSGYALRDLHKNGCLTNNSNEQWVHIDTFSAMNGISRFCENDFPWRYSKEEDIPLEELFHRNFTYLLNEHANINGFKCLFTTSGFSWVHLQIGFPPISLVRASLCI</sequence>
<comment type="caution">
    <text evidence="13">The sequence shown here is derived from an EMBL/GenBank/DDBJ whole genome shotgun (WGS) entry which is preliminary data.</text>
</comment>
<comment type="subcellular location">
    <subcellularLocation>
        <location evidence="1 12">Endoplasmic reticulum membrane</location>
        <topology evidence="1 12">Multi-pass membrane protein</topology>
    </subcellularLocation>
</comment>
<keyword evidence="9 12" id="KW-0472">Membrane</keyword>
<dbReference type="PANTHER" id="PTHR22760">
    <property type="entry name" value="GLYCOSYLTRANSFERASE"/>
    <property type="match status" value="1"/>
</dbReference>
<evidence type="ECO:0000256" key="7">
    <source>
        <dbReference type="ARBA" id="ARBA00022824"/>
    </source>
</evidence>
<evidence type="ECO:0000256" key="9">
    <source>
        <dbReference type="ARBA" id="ARBA00023136"/>
    </source>
</evidence>
<gene>
    <name evidence="13" type="ORF">HYC85_023975</name>
</gene>
<evidence type="ECO:0000256" key="1">
    <source>
        <dbReference type="ARBA" id="ARBA00004477"/>
    </source>
</evidence>
<evidence type="ECO:0000313" key="13">
    <source>
        <dbReference type="EMBL" id="KAF5939716.1"/>
    </source>
</evidence>
<dbReference type="Proteomes" id="UP000593564">
    <property type="component" value="Unassembled WGS sequence"/>
</dbReference>
<feature type="transmembrane region" description="Helical" evidence="12">
    <location>
        <begin position="26"/>
        <end position="43"/>
    </location>
</feature>
<reference evidence="14" key="1">
    <citation type="journal article" date="2020" name="Nat. Commun.">
        <title>Genome assembly of wild tea tree DASZ reveals pedigree and selection history of tea varieties.</title>
        <authorList>
            <person name="Zhang W."/>
            <person name="Zhang Y."/>
            <person name="Qiu H."/>
            <person name="Guo Y."/>
            <person name="Wan H."/>
            <person name="Zhang X."/>
            <person name="Scossa F."/>
            <person name="Alseekh S."/>
            <person name="Zhang Q."/>
            <person name="Wang P."/>
            <person name="Xu L."/>
            <person name="Schmidt M.H."/>
            <person name="Jia X."/>
            <person name="Li D."/>
            <person name="Zhu A."/>
            <person name="Guo F."/>
            <person name="Chen W."/>
            <person name="Ni D."/>
            <person name="Usadel B."/>
            <person name="Fernie A.R."/>
            <person name="Wen W."/>
        </authorList>
    </citation>
    <scope>NUCLEOTIDE SEQUENCE [LARGE SCALE GENOMIC DNA]</scope>
    <source>
        <strain evidence="14">cv. G240</strain>
    </source>
</reference>
<comment type="catalytic activity">
    <reaction evidence="11">
        <text>an alpha-D-Man-(1-&gt;2)-alpha-D-Man-(1-&gt;2)-alpha-D-Man-(1-&gt;3)-[alpha-D-Man-(1-&gt;2)-alpha-D-Man-(1-&gt;3)-alpha-D-Man-(1-&gt;6)]-beta-D-Man-(1-&gt;4)-beta-D-GlcNAc-(1-&gt;4)-alpha-D-GlcNAc-diphospho-di-trans,poly-cis-dolichol + a di-trans,poly-cis-dolichyl beta-D-mannosyl phosphate = an alpha-D-Man-(1-&gt;2)-alpha-D-Man-(1-&gt;2)-alpha-D-Man-(1-&gt;3)-[alpha-D-Man-(1-&gt;2)-alpha-D-Man-(1-&gt;3)-[alpha-D-Man-(1-&gt;6)]-alpha-D-Man-(1-&gt;6)]-beta-D-Man-(1-&gt;4)-beta-D-GlcNAc-(1-&gt;4)-alpha-D-GlcNAc-diphospho-di-trans,poly-cis-dolichol + a di-trans,poly-cis-dolichyl phosphate + H(+)</text>
        <dbReference type="Rhea" id="RHEA:29535"/>
        <dbReference type="Rhea" id="RHEA-COMP:19498"/>
        <dbReference type="Rhea" id="RHEA-COMP:19501"/>
        <dbReference type="Rhea" id="RHEA-COMP:19518"/>
        <dbReference type="Rhea" id="RHEA-COMP:19519"/>
        <dbReference type="ChEBI" id="CHEBI:15378"/>
        <dbReference type="ChEBI" id="CHEBI:57683"/>
        <dbReference type="ChEBI" id="CHEBI:58211"/>
        <dbReference type="ChEBI" id="CHEBI:132517"/>
        <dbReference type="ChEBI" id="CHEBI:132519"/>
        <dbReference type="EC" id="2.4.1.260"/>
    </reaction>
    <physiologicalReaction direction="left-to-right" evidence="11">
        <dbReference type="Rhea" id="RHEA:29536"/>
    </physiologicalReaction>
</comment>
<feature type="transmembrane region" description="Helical" evidence="12">
    <location>
        <begin position="83"/>
        <end position="104"/>
    </location>
</feature>
<dbReference type="GO" id="GO:0006487">
    <property type="term" value="P:protein N-linked glycosylation"/>
    <property type="evidence" value="ECO:0007669"/>
    <property type="project" value="TreeGrafter"/>
</dbReference>
<accession>A0A7J7GJW1</accession>
<proteinExistence type="inferred from homology"/>
<evidence type="ECO:0000256" key="8">
    <source>
        <dbReference type="ARBA" id="ARBA00022989"/>
    </source>
</evidence>
<evidence type="ECO:0000256" key="3">
    <source>
        <dbReference type="ARBA" id="ARBA00007063"/>
    </source>
</evidence>
<dbReference type="PANTHER" id="PTHR22760:SF1">
    <property type="entry name" value="DOL-P-MAN:MAN(7)GLCNAC(2)-PP-DOL ALPHA-1,6-MANNOSYLTRANSFERASE"/>
    <property type="match status" value="1"/>
</dbReference>
<dbReference type="Pfam" id="PF03901">
    <property type="entry name" value="Glyco_transf_22"/>
    <property type="match status" value="1"/>
</dbReference>
<comment type="caution">
    <text evidence="12">Lacks conserved residue(s) required for the propagation of feature annotation.</text>
</comment>
<evidence type="ECO:0000256" key="2">
    <source>
        <dbReference type="ARBA" id="ARBA00004922"/>
    </source>
</evidence>
<keyword evidence="14" id="KW-1185">Reference proteome</keyword>
<reference evidence="13 14" key="2">
    <citation type="submission" date="2020-07" db="EMBL/GenBank/DDBJ databases">
        <title>Genome assembly of wild tea tree DASZ reveals pedigree and selection history of tea varieties.</title>
        <authorList>
            <person name="Zhang W."/>
        </authorList>
    </citation>
    <scope>NUCLEOTIDE SEQUENCE [LARGE SCALE GENOMIC DNA]</scope>
    <source>
        <strain evidence="14">cv. G240</strain>
        <tissue evidence="13">Leaf</tissue>
    </source>
</reference>